<name>A0ABR7KYM8_9PSEU</name>
<dbReference type="EMBL" id="JABVED010000001">
    <property type="protein sequence ID" value="MBC6445574.1"/>
    <property type="molecule type" value="Genomic_DNA"/>
</dbReference>
<organism evidence="3 4">
    <name type="scientific">Actinokineospora xionganensis</name>
    <dbReference type="NCBI Taxonomy" id="2684470"/>
    <lineage>
        <taxon>Bacteria</taxon>
        <taxon>Bacillati</taxon>
        <taxon>Actinomycetota</taxon>
        <taxon>Actinomycetes</taxon>
        <taxon>Pseudonocardiales</taxon>
        <taxon>Pseudonocardiaceae</taxon>
        <taxon>Actinokineospora</taxon>
    </lineage>
</organism>
<proteinExistence type="predicted"/>
<dbReference type="NCBIfam" id="TIGR00996">
    <property type="entry name" value="Mtu_fam_mce"/>
    <property type="match status" value="1"/>
</dbReference>
<evidence type="ECO:0000313" key="3">
    <source>
        <dbReference type="EMBL" id="MBC6445574.1"/>
    </source>
</evidence>
<evidence type="ECO:0000259" key="2">
    <source>
        <dbReference type="Pfam" id="PF11887"/>
    </source>
</evidence>
<dbReference type="Pfam" id="PF11887">
    <property type="entry name" value="Mce4_CUP1"/>
    <property type="match status" value="1"/>
</dbReference>
<gene>
    <name evidence="3" type="ORF">GPZ80_00075</name>
</gene>
<comment type="caution">
    <text evidence="3">The sequence shown here is derived from an EMBL/GenBank/DDBJ whole genome shotgun (WGS) entry which is preliminary data.</text>
</comment>
<feature type="domain" description="Mce/MlaD" evidence="1">
    <location>
        <begin position="38"/>
        <end position="113"/>
    </location>
</feature>
<keyword evidence="4" id="KW-1185">Reference proteome</keyword>
<dbReference type="InterPro" id="IPR003399">
    <property type="entry name" value="Mce/MlaD"/>
</dbReference>
<sequence length="404" mass="42965">MRKARLRNQGLGLVFIILILASGWLTVAIYQHQFSSDVPVRLRADRVGNQLKVNADVKVRGMTVGTVRTIDVVNGGVDIGLAMDPNKLKQLPRNVTARLLPKTLFGQRYVSLIIPESADATRLAEGDTIDQDTSGKAIEVEKALRDLMPVLQAVQPQKLASTLGAISQALDGRGKPLGETMAKLNGYLAAINPQMPQIETDLVKLAETLETYQDAGPAIVDALSEMSATAKTIADNRQNITDMVTTVTDASGHLAGFLKSNGDNLIGLSAASRPSLELLARYSPEFPCLFKAVNALKPDVDKALGVGTNQPGLHVTITVKDSRGPYLPGRDTPRYTAGGGPRCYQSSGAQGMTVPSSVGPNSPAESRFVGELLGAAWGVTPEEVPDWSGLLVGPLLRGAEVTLR</sequence>
<dbReference type="InterPro" id="IPR024516">
    <property type="entry name" value="Mce_C"/>
</dbReference>
<dbReference type="InterPro" id="IPR052336">
    <property type="entry name" value="MlaD_Phospholipid_Transporter"/>
</dbReference>
<evidence type="ECO:0000259" key="1">
    <source>
        <dbReference type="Pfam" id="PF02470"/>
    </source>
</evidence>
<feature type="domain" description="Mammalian cell entry C-terminal" evidence="2">
    <location>
        <begin position="120"/>
        <end position="341"/>
    </location>
</feature>
<dbReference type="Proteomes" id="UP000734823">
    <property type="component" value="Unassembled WGS sequence"/>
</dbReference>
<dbReference type="InterPro" id="IPR005693">
    <property type="entry name" value="Mce"/>
</dbReference>
<dbReference type="PANTHER" id="PTHR33371">
    <property type="entry name" value="INTERMEMBRANE PHOSPHOLIPID TRANSPORT SYSTEM BINDING PROTEIN MLAD-RELATED"/>
    <property type="match status" value="1"/>
</dbReference>
<protein>
    <submittedName>
        <fullName evidence="3">MCE family protein</fullName>
    </submittedName>
</protein>
<dbReference type="PANTHER" id="PTHR33371:SF19">
    <property type="entry name" value="MCE-FAMILY PROTEIN MCE4A"/>
    <property type="match status" value="1"/>
</dbReference>
<dbReference type="Pfam" id="PF02470">
    <property type="entry name" value="MlaD"/>
    <property type="match status" value="1"/>
</dbReference>
<accession>A0ABR7KYM8</accession>
<reference evidence="3 4" key="1">
    <citation type="submission" date="2020-06" db="EMBL/GenBank/DDBJ databases">
        <title>Actinokineospora xiongansis sp. nov., isolated from soil of Baiyangdian.</title>
        <authorList>
            <person name="Zhang X."/>
        </authorList>
    </citation>
    <scope>NUCLEOTIDE SEQUENCE [LARGE SCALE GENOMIC DNA]</scope>
    <source>
        <strain evidence="3 4">HBU206404</strain>
    </source>
</reference>
<evidence type="ECO:0000313" key="4">
    <source>
        <dbReference type="Proteomes" id="UP000734823"/>
    </source>
</evidence>